<keyword evidence="2" id="KW-0812">Transmembrane</keyword>
<feature type="region of interest" description="Disordered" evidence="1">
    <location>
        <begin position="149"/>
        <end position="208"/>
    </location>
</feature>
<name>A0A8S1GZY9_9PELO</name>
<feature type="transmembrane region" description="Helical" evidence="2">
    <location>
        <begin position="52"/>
        <end position="78"/>
    </location>
</feature>
<dbReference type="Proteomes" id="UP000835052">
    <property type="component" value="Unassembled WGS sequence"/>
</dbReference>
<dbReference type="EMBL" id="CAJGYM010000009">
    <property type="protein sequence ID" value="CAD6188885.1"/>
    <property type="molecule type" value="Genomic_DNA"/>
</dbReference>
<protein>
    <submittedName>
        <fullName evidence="3">Uncharacterized protein</fullName>
    </submittedName>
</protein>
<feature type="compositionally biased region" description="Basic and acidic residues" evidence="1">
    <location>
        <begin position="198"/>
        <end position="208"/>
    </location>
</feature>
<evidence type="ECO:0000256" key="1">
    <source>
        <dbReference type="SAM" id="MobiDB-lite"/>
    </source>
</evidence>
<proteinExistence type="predicted"/>
<keyword evidence="2" id="KW-0472">Membrane</keyword>
<comment type="caution">
    <text evidence="3">The sequence shown here is derived from an EMBL/GenBank/DDBJ whole genome shotgun (WGS) entry which is preliminary data.</text>
</comment>
<evidence type="ECO:0000256" key="2">
    <source>
        <dbReference type="SAM" id="Phobius"/>
    </source>
</evidence>
<sequence>MRDEREVAPRKKRHVCEFVNVPPTTARLSRQIFLVVLQRSSRAVQAEKKRRPLIYCLFADLGMKLLAISLALALAVGVSAKPNPFPKPYTVQIILKDDFETGTRDKPYAKEPRVPEILQNDVANDESKAEKAPLHRIYKKAGVEYKNRRGVSYRRMERPTSQKKGDEDKAEEKLPAKQPCDGLKLCGEPSSTESPLKMGKEKENAKQGKKLEEKFDDLARKVRSRLLEFFAKGKKLAVVFFALALAILVTAKPIPEKKLGMCGVKGFHCGTPTQDDIDRYVALGNDIASKTRKPGRVWEDSKKIFKKLSAPFIEQVENFFDNPKPGQNYMTIKIRFQKRLGELLIGTKNFFTGLFQSRPRST</sequence>
<keyword evidence="2" id="KW-1133">Transmembrane helix</keyword>
<reference evidence="3" key="1">
    <citation type="submission" date="2020-10" db="EMBL/GenBank/DDBJ databases">
        <authorList>
            <person name="Kikuchi T."/>
        </authorList>
    </citation>
    <scope>NUCLEOTIDE SEQUENCE</scope>
    <source>
        <strain evidence="3">NKZ352</strain>
    </source>
</reference>
<organism evidence="3 4">
    <name type="scientific">Caenorhabditis auriculariae</name>
    <dbReference type="NCBI Taxonomy" id="2777116"/>
    <lineage>
        <taxon>Eukaryota</taxon>
        <taxon>Metazoa</taxon>
        <taxon>Ecdysozoa</taxon>
        <taxon>Nematoda</taxon>
        <taxon>Chromadorea</taxon>
        <taxon>Rhabditida</taxon>
        <taxon>Rhabditina</taxon>
        <taxon>Rhabditomorpha</taxon>
        <taxon>Rhabditoidea</taxon>
        <taxon>Rhabditidae</taxon>
        <taxon>Peloderinae</taxon>
        <taxon>Caenorhabditis</taxon>
    </lineage>
</organism>
<dbReference type="AlphaFoldDB" id="A0A8S1GZY9"/>
<feature type="compositionally biased region" description="Basic and acidic residues" evidence="1">
    <location>
        <begin position="154"/>
        <end position="175"/>
    </location>
</feature>
<evidence type="ECO:0000313" key="3">
    <source>
        <dbReference type="EMBL" id="CAD6188885.1"/>
    </source>
</evidence>
<accession>A0A8S1GZY9</accession>
<evidence type="ECO:0000313" key="4">
    <source>
        <dbReference type="Proteomes" id="UP000835052"/>
    </source>
</evidence>
<gene>
    <name evidence="3" type="ORF">CAUJ_LOCUS4804</name>
</gene>
<keyword evidence="4" id="KW-1185">Reference proteome</keyword>